<dbReference type="OrthoDB" id="8527745at2"/>
<gene>
    <name evidence="2" type="ORF">DNK44_18375</name>
</gene>
<dbReference type="Proteomes" id="UP000293172">
    <property type="component" value="Unassembled WGS sequence"/>
</dbReference>
<evidence type="ECO:0000256" key="1">
    <source>
        <dbReference type="SAM" id="MobiDB-lite"/>
    </source>
</evidence>
<accession>A0A4V2KBR7</accession>
<sequence>MTSARDLCRGHKRLLPLVEFALREGWKVSRTAGGHLKFVKPGLPPIFTSSTASDHRSALNAQAQLRRAQRRESGGQDG</sequence>
<dbReference type="RefSeq" id="WP_131198701.1">
    <property type="nucleotide sequence ID" value="NZ_QJUL01000030.1"/>
</dbReference>
<dbReference type="AlphaFoldDB" id="A0A4V2KBR7"/>
<organism evidence="2 3">
    <name type="scientific">Phytopseudomonas dryadis</name>
    <dbReference type="NCBI Taxonomy" id="2487520"/>
    <lineage>
        <taxon>Bacteria</taxon>
        <taxon>Pseudomonadati</taxon>
        <taxon>Pseudomonadota</taxon>
        <taxon>Gammaproteobacteria</taxon>
        <taxon>Pseudomonadales</taxon>
        <taxon>Pseudomonadaceae</taxon>
        <taxon>Phytopseudomonas</taxon>
    </lineage>
</organism>
<comment type="caution">
    <text evidence="2">The sequence shown here is derived from an EMBL/GenBank/DDBJ whole genome shotgun (WGS) entry which is preliminary data.</text>
</comment>
<evidence type="ECO:0008006" key="4">
    <source>
        <dbReference type="Google" id="ProtNLM"/>
    </source>
</evidence>
<evidence type="ECO:0000313" key="3">
    <source>
        <dbReference type="Proteomes" id="UP000293172"/>
    </source>
</evidence>
<feature type="region of interest" description="Disordered" evidence="1">
    <location>
        <begin position="49"/>
        <end position="78"/>
    </location>
</feature>
<protein>
    <recommendedName>
        <fullName evidence="4">Type II toxin-antitoxin system HicA family toxin</fullName>
    </recommendedName>
</protein>
<dbReference type="EMBL" id="QJUL01000030">
    <property type="protein sequence ID" value="TBU88465.1"/>
    <property type="molecule type" value="Genomic_DNA"/>
</dbReference>
<proteinExistence type="predicted"/>
<reference evidence="2 3" key="1">
    <citation type="submission" date="2018-06" db="EMBL/GenBank/DDBJ databases">
        <title>Three novel Pseudomonas species isolated from symptomatic oak.</title>
        <authorList>
            <person name="Bueno-Gonzalez V."/>
            <person name="Brady C."/>
        </authorList>
    </citation>
    <scope>NUCLEOTIDE SEQUENCE [LARGE SCALE GENOMIC DNA]</scope>
    <source>
        <strain evidence="2 3">P6B</strain>
    </source>
</reference>
<name>A0A4V2KBR7_9GAMM</name>
<evidence type="ECO:0000313" key="2">
    <source>
        <dbReference type="EMBL" id="TBU88465.1"/>
    </source>
</evidence>